<feature type="domain" description="CobB/CobQ-like glutamine amidotransferase" evidence="6">
    <location>
        <begin position="256"/>
        <end position="456"/>
    </location>
</feature>
<dbReference type="Gene3D" id="3.40.50.300">
    <property type="entry name" value="P-loop containing nucleotide triphosphate hydrolases"/>
    <property type="match status" value="1"/>
</dbReference>
<comment type="caution">
    <text evidence="7">The sequence shown here is derived from an EMBL/GenBank/DDBJ whole genome shotgun (WGS) entry which is preliminary data.</text>
</comment>
<feature type="active site" description="Nucleophile" evidence="4">
    <location>
        <position position="335"/>
    </location>
</feature>
<dbReference type="PROSITE" id="PS51274">
    <property type="entry name" value="GATASE_COBBQ"/>
    <property type="match status" value="1"/>
</dbReference>
<dbReference type="GO" id="GO:0051921">
    <property type="term" value="F:adenosylcobyric acid synthase (glutamine-hydrolyzing) activity"/>
    <property type="evidence" value="ECO:0007669"/>
    <property type="project" value="UniProtKB-EC"/>
</dbReference>
<proteinExistence type="inferred from homology"/>
<evidence type="ECO:0000259" key="6">
    <source>
        <dbReference type="Pfam" id="PF07685"/>
    </source>
</evidence>
<organism evidence="7 8">
    <name type="scientific">Desmospora profundinema</name>
    <dbReference type="NCBI Taxonomy" id="1571184"/>
    <lineage>
        <taxon>Bacteria</taxon>
        <taxon>Bacillati</taxon>
        <taxon>Bacillota</taxon>
        <taxon>Bacilli</taxon>
        <taxon>Bacillales</taxon>
        <taxon>Thermoactinomycetaceae</taxon>
        <taxon>Desmospora</taxon>
    </lineage>
</organism>
<evidence type="ECO:0000256" key="3">
    <source>
        <dbReference type="ARBA" id="ARBA00022962"/>
    </source>
</evidence>
<dbReference type="SUPFAM" id="SSF52317">
    <property type="entry name" value="Class I glutamine amidotransferase-like"/>
    <property type="match status" value="1"/>
</dbReference>
<feature type="domain" description="CobQ/CobB/MinD/ParA nucleotide binding" evidence="5">
    <location>
        <begin position="5"/>
        <end position="234"/>
    </location>
</feature>
<dbReference type="InterPro" id="IPR047045">
    <property type="entry name" value="CobQ_N"/>
</dbReference>
<dbReference type="Proteomes" id="UP001185012">
    <property type="component" value="Unassembled WGS sequence"/>
</dbReference>
<dbReference type="Pfam" id="PF07685">
    <property type="entry name" value="GATase_3"/>
    <property type="match status" value="1"/>
</dbReference>
<keyword evidence="7" id="KW-0436">Ligase</keyword>
<comment type="pathway">
    <text evidence="1 4">Cofactor biosynthesis; adenosylcobalamin biosynthesis.</text>
</comment>
<dbReference type="InterPro" id="IPR029062">
    <property type="entry name" value="Class_I_gatase-like"/>
</dbReference>
<comment type="function">
    <text evidence="4">Catalyzes amidations at positions B, D, E, and G on adenosylcobyrinic A,C-diamide. NH(2) groups are provided by glutamine, and one molecule of ATP is hydrogenolyzed for each amidation.</text>
</comment>
<dbReference type="CDD" id="cd01750">
    <property type="entry name" value="GATase1_CobQ"/>
    <property type="match status" value="1"/>
</dbReference>
<dbReference type="RefSeq" id="WP_309861001.1">
    <property type="nucleotide sequence ID" value="NZ_JAVDQG010000001.1"/>
</dbReference>
<evidence type="ECO:0000256" key="1">
    <source>
        <dbReference type="ARBA" id="ARBA00004953"/>
    </source>
</evidence>
<dbReference type="NCBIfam" id="NF001989">
    <property type="entry name" value="PRK00784.1"/>
    <property type="match status" value="1"/>
</dbReference>
<evidence type="ECO:0000256" key="2">
    <source>
        <dbReference type="ARBA" id="ARBA00022573"/>
    </source>
</evidence>
<gene>
    <name evidence="4" type="primary">cobQ</name>
    <name evidence="7" type="ORF">JOE21_000124</name>
</gene>
<keyword evidence="2 4" id="KW-0169">Cobalamin biosynthesis</keyword>
<comment type="similarity">
    <text evidence="4">Belongs to the CobB/CobQ family. CobQ subfamily.</text>
</comment>
<dbReference type="InterPro" id="IPR011698">
    <property type="entry name" value="GATase_3"/>
</dbReference>
<dbReference type="Pfam" id="PF01656">
    <property type="entry name" value="CbiA"/>
    <property type="match status" value="1"/>
</dbReference>
<protein>
    <recommendedName>
        <fullName evidence="4">Cobyric acid synthase</fullName>
    </recommendedName>
</protein>
<dbReference type="SUPFAM" id="SSF52540">
    <property type="entry name" value="P-loop containing nucleoside triphosphate hydrolases"/>
    <property type="match status" value="1"/>
</dbReference>
<dbReference type="InterPro" id="IPR033949">
    <property type="entry name" value="CobQ_GATase1"/>
</dbReference>
<evidence type="ECO:0000256" key="4">
    <source>
        <dbReference type="HAMAP-Rule" id="MF_00028"/>
    </source>
</evidence>
<dbReference type="NCBIfam" id="TIGR00313">
    <property type="entry name" value="cobQ"/>
    <property type="match status" value="1"/>
</dbReference>
<dbReference type="InterPro" id="IPR027417">
    <property type="entry name" value="P-loop_NTPase"/>
</dbReference>
<sequence length="516" mass="57951">MKKKIMIQGTGSDVGKSVLAAALCRILKQDGLRVAPFKSQNMALNSYVTPDGREIGRAQGVQAEACGMAATVDMNPILIKPTGSMRSQIVVRGKPHMDMDASSYRDFTRKVWPILQESYHRLEQQADVIVIEGAGSPVEINLKDREIVNMRIARWLQSPVLLVGDIDRGGLFAQVVGTLELLEPEERDLIAGILINKFRGDPSLLHSGIRWLEERTGKPVLGLIPFLPDLDLEAEDSMSLDRRPVLKKNERDDRIEVAVIRHPHLSNFTDFDALEKEEDVALRYVGHPEALGSPDVVILPGSKNTVEDWLHWVRMGMAGAIQDRARQGGHIVGICGGYQMMGMELKDPLQVESRHGQVKGMELFPLHTTFLPEKRTVRVRGVLTNWGEEVWQSLRQEKVEGYEIHMGITEPISGGKSGGPLFRVAADGENPRGEGWISRDGRRWGTYLHGVFDNDGFRRAWLNQLRREKGWAPLQPSRSHAARREAAFDRLADHVRRHVDIPRLYQILDEKTSHTG</sequence>
<keyword evidence="3 4" id="KW-0315">Glutamine amidotransferase</keyword>
<dbReference type="EMBL" id="JAVDQG010000001">
    <property type="protein sequence ID" value="MDR6224136.1"/>
    <property type="molecule type" value="Genomic_DNA"/>
</dbReference>
<reference evidence="7 8" key="1">
    <citation type="submission" date="2023-07" db="EMBL/GenBank/DDBJ databases">
        <title>Genomic Encyclopedia of Type Strains, Phase IV (KMG-IV): sequencing the most valuable type-strain genomes for metagenomic binning, comparative biology and taxonomic classification.</title>
        <authorList>
            <person name="Goeker M."/>
        </authorList>
    </citation>
    <scope>NUCLEOTIDE SEQUENCE [LARGE SCALE GENOMIC DNA]</scope>
    <source>
        <strain evidence="7 8">DSM 45903</strain>
    </source>
</reference>
<dbReference type="InterPro" id="IPR002586">
    <property type="entry name" value="CobQ/CobB/MinD/ParA_Nub-bd_dom"/>
</dbReference>
<dbReference type="CDD" id="cd05389">
    <property type="entry name" value="CobQ_N"/>
    <property type="match status" value="1"/>
</dbReference>
<dbReference type="HAMAP" id="MF_00028">
    <property type="entry name" value="CobQ"/>
    <property type="match status" value="1"/>
</dbReference>
<accession>A0ABU1IHG5</accession>
<dbReference type="PANTHER" id="PTHR21343:SF1">
    <property type="entry name" value="COBYRIC ACID SYNTHASE"/>
    <property type="match status" value="1"/>
</dbReference>
<keyword evidence="8" id="KW-1185">Reference proteome</keyword>
<evidence type="ECO:0000313" key="8">
    <source>
        <dbReference type="Proteomes" id="UP001185012"/>
    </source>
</evidence>
<evidence type="ECO:0000313" key="7">
    <source>
        <dbReference type="EMBL" id="MDR6224136.1"/>
    </source>
</evidence>
<dbReference type="InterPro" id="IPR004459">
    <property type="entry name" value="CobQ_synth"/>
</dbReference>
<feature type="active site" evidence="4">
    <location>
        <position position="449"/>
    </location>
</feature>
<evidence type="ECO:0000259" key="5">
    <source>
        <dbReference type="Pfam" id="PF01656"/>
    </source>
</evidence>
<name>A0ABU1IHG5_9BACL</name>
<dbReference type="Gene3D" id="3.40.50.880">
    <property type="match status" value="1"/>
</dbReference>
<dbReference type="PANTHER" id="PTHR21343">
    <property type="entry name" value="DETHIOBIOTIN SYNTHETASE"/>
    <property type="match status" value="1"/>
</dbReference>